<protein>
    <submittedName>
        <fullName evidence="1">Uncharacterized protein</fullName>
    </submittedName>
</protein>
<keyword evidence="2" id="KW-1185">Reference proteome</keyword>
<dbReference type="EMBL" id="CM055101">
    <property type="protein sequence ID" value="KAJ7542147.1"/>
    <property type="molecule type" value="Genomic_DNA"/>
</dbReference>
<name>A0ACC2CKA1_DIPCM</name>
<evidence type="ECO:0000313" key="1">
    <source>
        <dbReference type="EMBL" id="KAJ7542147.1"/>
    </source>
</evidence>
<reference evidence="2" key="1">
    <citation type="journal article" date="2024" name="Proc. Natl. Acad. Sci. U.S.A.">
        <title>Extraordinary preservation of gene collinearity over three hundred million years revealed in homosporous lycophytes.</title>
        <authorList>
            <person name="Li C."/>
            <person name="Wickell D."/>
            <person name="Kuo L.Y."/>
            <person name="Chen X."/>
            <person name="Nie B."/>
            <person name="Liao X."/>
            <person name="Peng D."/>
            <person name="Ji J."/>
            <person name="Jenkins J."/>
            <person name="Williams M."/>
            <person name="Shu S."/>
            <person name="Plott C."/>
            <person name="Barry K."/>
            <person name="Rajasekar S."/>
            <person name="Grimwood J."/>
            <person name="Han X."/>
            <person name="Sun S."/>
            <person name="Hou Z."/>
            <person name="He W."/>
            <person name="Dai G."/>
            <person name="Sun C."/>
            <person name="Schmutz J."/>
            <person name="Leebens-Mack J.H."/>
            <person name="Li F.W."/>
            <person name="Wang L."/>
        </authorList>
    </citation>
    <scope>NUCLEOTIDE SEQUENCE [LARGE SCALE GENOMIC DNA]</scope>
    <source>
        <strain evidence="2">cv. PW_Plant_1</strain>
    </source>
</reference>
<gene>
    <name evidence="1" type="ORF">O6H91_10G092000</name>
</gene>
<comment type="caution">
    <text evidence="1">The sequence shown here is derived from an EMBL/GenBank/DDBJ whole genome shotgun (WGS) entry which is preliminary data.</text>
</comment>
<sequence>MLFASMLLNFYVSILQSFEQLIREKERSETMIWALRVWGISSAVVLATIFLASMQSWAPAEAIRSSRFDFAGRVSALPQLDLREFSLNRPQHVPVDKLTGFLVFQEAPAFRNGIECPFSYLENSRAEAICDSNAVHIAMTLDATYLRGSMAAVFSVVKHAACPENIVFHFLVSDGDVELKALMRTTFPYLRFKIYYFDEMLVKNRISLSVRQDLEQPLNYARNYLADIIEPCVQRVIYLDSDLVVVDDIARLWGTSLGSKTLGAPEYCHANFTKYFTNSFWSNRNFSSTFYERTPCYFNTGVMIMDLIKWRQHNYTKLIELWMDVQKEFRIYELGSLPPFLLVFAGSIEAIEHRWNQHGLGGDNVVGSCRSLHPGPVSLLHWSGKGKPWLRLDSGRPCPLDSLWAPYDLFVDVRRADT</sequence>
<organism evidence="1 2">
    <name type="scientific">Diphasiastrum complanatum</name>
    <name type="common">Issler's clubmoss</name>
    <name type="synonym">Lycopodium complanatum</name>
    <dbReference type="NCBI Taxonomy" id="34168"/>
    <lineage>
        <taxon>Eukaryota</taxon>
        <taxon>Viridiplantae</taxon>
        <taxon>Streptophyta</taxon>
        <taxon>Embryophyta</taxon>
        <taxon>Tracheophyta</taxon>
        <taxon>Lycopodiopsida</taxon>
        <taxon>Lycopodiales</taxon>
        <taxon>Lycopodiaceae</taxon>
        <taxon>Lycopodioideae</taxon>
        <taxon>Diphasiastrum</taxon>
    </lineage>
</organism>
<evidence type="ECO:0000313" key="2">
    <source>
        <dbReference type="Proteomes" id="UP001162992"/>
    </source>
</evidence>
<proteinExistence type="predicted"/>
<accession>A0ACC2CKA1</accession>
<dbReference type="Proteomes" id="UP001162992">
    <property type="component" value="Chromosome 10"/>
</dbReference>